<dbReference type="EMBL" id="KZ613944">
    <property type="protein sequence ID" value="PMD41219.1"/>
    <property type="molecule type" value="Genomic_DNA"/>
</dbReference>
<protein>
    <submittedName>
        <fullName evidence="1">Uncharacterized protein</fullName>
    </submittedName>
</protein>
<name>A0A2J6RRR8_HYAVF</name>
<dbReference type="Proteomes" id="UP000235786">
    <property type="component" value="Unassembled WGS sequence"/>
</dbReference>
<organism evidence="1 2">
    <name type="scientific">Hyaloscypha variabilis (strain UAMH 11265 / GT02V1 / F)</name>
    <name type="common">Meliniomyces variabilis</name>
    <dbReference type="NCBI Taxonomy" id="1149755"/>
    <lineage>
        <taxon>Eukaryota</taxon>
        <taxon>Fungi</taxon>
        <taxon>Dikarya</taxon>
        <taxon>Ascomycota</taxon>
        <taxon>Pezizomycotina</taxon>
        <taxon>Leotiomycetes</taxon>
        <taxon>Helotiales</taxon>
        <taxon>Hyaloscyphaceae</taxon>
        <taxon>Hyaloscypha</taxon>
        <taxon>Hyaloscypha variabilis</taxon>
    </lineage>
</organism>
<reference evidence="1 2" key="1">
    <citation type="submission" date="2016-04" db="EMBL/GenBank/DDBJ databases">
        <title>A degradative enzymes factory behind the ericoid mycorrhizal symbiosis.</title>
        <authorList>
            <consortium name="DOE Joint Genome Institute"/>
            <person name="Martino E."/>
            <person name="Morin E."/>
            <person name="Grelet G."/>
            <person name="Kuo A."/>
            <person name="Kohler A."/>
            <person name="Daghino S."/>
            <person name="Barry K."/>
            <person name="Choi C."/>
            <person name="Cichocki N."/>
            <person name="Clum A."/>
            <person name="Copeland A."/>
            <person name="Hainaut M."/>
            <person name="Haridas S."/>
            <person name="Labutti K."/>
            <person name="Lindquist E."/>
            <person name="Lipzen A."/>
            <person name="Khouja H.-R."/>
            <person name="Murat C."/>
            <person name="Ohm R."/>
            <person name="Olson A."/>
            <person name="Spatafora J."/>
            <person name="Veneault-Fourrey C."/>
            <person name="Henrissat B."/>
            <person name="Grigoriev I."/>
            <person name="Martin F."/>
            <person name="Perotto S."/>
        </authorList>
    </citation>
    <scope>NUCLEOTIDE SEQUENCE [LARGE SCALE GENOMIC DNA]</scope>
    <source>
        <strain evidence="1 2">F</strain>
    </source>
</reference>
<dbReference type="AlphaFoldDB" id="A0A2J6RRR8"/>
<sequence>MPRDSFKFSCGHEFVLVAVPEQSKKISVMTPNKMSKNRKESLDQCPECKYTAYEAEKQSNAKLLKIQKAIDAHKAHADFLKLQGNSPAARADMDLRNTFAKCYHNSLKSQAAKIKEMFVEEQAQAKAGGDAEDDKFPVRVQKLQDNLQVIEHAARHYPWGLPNIFGGRYHTNGLPDVWSKLINDINDLRSDYDKFSKEGFETRLKTMMEKAAELSK</sequence>
<keyword evidence="2" id="KW-1185">Reference proteome</keyword>
<evidence type="ECO:0000313" key="1">
    <source>
        <dbReference type="EMBL" id="PMD41219.1"/>
    </source>
</evidence>
<evidence type="ECO:0000313" key="2">
    <source>
        <dbReference type="Proteomes" id="UP000235786"/>
    </source>
</evidence>
<accession>A0A2J6RRR8</accession>
<gene>
    <name evidence="1" type="ORF">L207DRAFT_623408</name>
</gene>
<proteinExistence type="predicted"/>